<dbReference type="EMBL" id="AJWJ01000023">
    <property type="protein sequence ID" value="KAF2077658.1"/>
    <property type="molecule type" value="Genomic_DNA"/>
</dbReference>
<dbReference type="AlphaFoldDB" id="A0A8J4PYT0"/>
<dbReference type="Proteomes" id="UP000695562">
    <property type="component" value="Unassembled WGS sequence"/>
</dbReference>
<sequence>MHLHSHINYPRVLVHYPDSGQTQDSIDFQIYCNIQIDFEITCPECCLKFLLIERGYQLQHGANGCNTRVIYSDQPTIDCFLKGPSKRGKYPRLKAHPDLNIGVPFKRNVSQSHSYQLYAIQDEPQKYPLSPLIIDQVVERLESVAIDALSPQDISGCTLNFCNAALLELYCKKYNKQSFRGIVVIPAQD</sequence>
<comment type="caution">
    <text evidence="1">The sequence shown here is derived from an EMBL/GenBank/DDBJ whole genome shotgun (WGS) entry which is preliminary data.</text>
</comment>
<accession>A0A8J4PYT0</accession>
<proteinExistence type="predicted"/>
<dbReference type="OrthoDB" id="6133440at2759"/>
<reference evidence="1" key="1">
    <citation type="submission" date="2020-01" db="EMBL/GenBank/DDBJ databases">
        <title>Development of genomics and gene disruption for Polysphondylium violaceum indicates a role for the polyketide synthase stlB in stalk morphogenesis.</title>
        <authorList>
            <person name="Narita B."/>
            <person name="Kawabe Y."/>
            <person name="Kin K."/>
            <person name="Saito T."/>
            <person name="Gibbs R."/>
            <person name="Kuspa A."/>
            <person name="Muzny D."/>
            <person name="Queller D."/>
            <person name="Richards S."/>
            <person name="Strassman J."/>
            <person name="Sucgang R."/>
            <person name="Worley K."/>
            <person name="Schaap P."/>
        </authorList>
    </citation>
    <scope>NUCLEOTIDE SEQUENCE</scope>
    <source>
        <strain evidence="1">QSvi11</strain>
    </source>
</reference>
<gene>
    <name evidence="1" type="ORF">CYY_001045</name>
</gene>
<evidence type="ECO:0000313" key="2">
    <source>
        <dbReference type="Proteomes" id="UP000695562"/>
    </source>
</evidence>
<name>A0A8J4PYT0_9MYCE</name>
<organism evidence="1 2">
    <name type="scientific">Polysphondylium violaceum</name>
    <dbReference type="NCBI Taxonomy" id="133409"/>
    <lineage>
        <taxon>Eukaryota</taxon>
        <taxon>Amoebozoa</taxon>
        <taxon>Evosea</taxon>
        <taxon>Eumycetozoa</taxon>
        <taxon>Dictyostelia</taxon>
        <taxon>Dictyosteliales</taxon>
        <taxon>Dictyosteliaceae</taxon>
        <taxon>Polysphondylium</taxon>
    </lineage>
</organism>
<protein>
    <submittedName>
        <fullName evidence="1">Uncharacterized protein</fullName>
    </submittedName>
</protein>
<evidence type="ECO:0000313" key="1">
    <source>
        <dbReference type="EMBL" id="KAF2077658.1"/>
    </source>
</evidence>
<keyword evidence="2" id="KW-1185">Reference proteome</keyword>